<dbReference type="EMBL" id="QMFY01000001">
    <property type="protein sequence ID" value="RAW02555.1"/>
    <property type="molecule type" value="Genomic_DNA"/>
</dbReference>
<name>A0A364Y7V0_9BACT</name>
<keyword evidence="3" id="KW-1185">Reference proteome</keyword>
<feature type="transmembrane region" description="Helical" evidence="1">
    <location>
        <begin position="45"/>
        <end position="67"/>
    </location>
</feature>
<keyword evidence="1" id="KW-0472">Membrane</keyword>
<proteinExistence type="predicted"/>
<evidence type="ECO:0000256" key="1">
    <source>
        <dbReference type="SAM" id="Phobius"/>
    </source>
</evidence>
<dbReference type="RefSeq" id="WP_112744772.1">
    <property type="nucleotide sequence ID" value="NZ_QMFY01000001.1"/>
</dbReference>
<comment type="caution">
    <text evidence="2">The sequence shown here is derived from an EMBL/GenBank/DDBJ whole genome shotgun (WGS) entry which is preliminary data.</text>
</comment>
<feature type="transmembrane region" description="Helical" evidence="1">
    <location>
        <begin position="12"/>
        <end position="33"/>
    </location>
</feature>
<accession>A0A364Y7V0</accession>
<feature type="transmembrane region" description="Helical" evidence="1">
    <location>
        <begin position="228"/>
        <end position="250"/>
    </location>
</feature>
<dbReference type="GO" id="GO:0005886">
    <property type="term" value="C:plasma membrane"/>
    <property type="evidence" value="ECO:0007669"/>
    <property type="project" value="UniProtKB-SubCell"/>
</dbReference>
<keyword evidence="1" id="KW-1133">Transmembrane helix</keyword>
<gene>
    <name evidence="2" type="ORF">DQQ10_00095</name>
</gene>
<feature type="transmembrane region" description="Helical" evidence="1">
    <location>
        <begin position="155"/>
        <end position="176"/>
    </location>
</feature>
<keyword evidence="1" id="KW-0812">Transmembrane</keyword>
<protein>
    <submittedName>
        <fullName evidence="2">ABC transporter permease</fullName>
    </submittedName>
</protein>
<dbReference type="OrthoDB" id="1068411at2"/>
<dbReference type="GO" id="GO:0140359">
    <property type="term" value="F:ABC-type transporter activity"/>
    <property type="evidence" value="ECO:0007669"/>
    <property type="project" value="InterPro"/>
</dbReference>
<dbReference type="Proteomes" id="UP000251889">
    <property type="component" value="Unassembled WGS sequence"/>
</dbReference>
<evidence type="ECO:0000313" key="2">
    <source>
        <dbReference type="EMBL" id="RAW02555.1"/>
    </source>
</evidence>
<dbReference type="AlphaFoldDB" id="A0A364Y7V0"/>
<organism evidence="2 3">
    <name type="scientific">Pseudochryseolinea flava</name>
    <dbReference type="NCBI Taxonomy" id="2059302"/>
    <lineage>
        <taxon>Bacteria</taxon>
        <taxon>Pseudomonadati</taxon>
        <taxon>Bacteroidota</taxon>
        <taxon>Cytophagia</taxon>
        <taxon>Cytophagales</taxon>
        <taxon>Fulvivirgaceae</taxon>
        <taxon>Pseudochryseolinea</taxon>
    </lineage>
</organism>
<feature type="transmembrane region" description="Helical" evidence="1">
    <location>
        <begin position="196"/>
        <end position="216"/>
    </location>
</feature>
<feature type="transmembrane region" description="Helical" evidence="1">
    <location>
        <begin position="88"/>
        <end position="115"/>
    </location>
</feature>
<reference evidence="2 3" key="1">
    <citation type="submission" date="2018-06" db="EMBL/GenBank/DDBJ databases">
        <title>Chryseolinea flavus sp. nov., a member of the phylum Bacteroidetes isolated from soil.</title>
        <authorList>
            <person name="Li Y."/>
            <person name="Wang J."/>
        </authorList>
    </citation>
    <scope>NUCLEOTIDE SEQUENCE [LARGE SCALE GENOMIC DNA]</scope>
    <source>
        <strain evidence="2 3">SDU1-6</strain>
    </source>
</reference>
<dbReference type="Pfam" id="PF12679">
    <property type="entry name" value="ABC2_membrane_2"/>
    <property type="match status" value="1"/>
</dbReference>
<feature type="transmembrane region" description="Helical" evidence="1">
    <location>
        <begin position="121"/>
        <end position="143"/>
    </location>
</feature>
<sequence length="255" mass="28921">MNRIIKYVFYDILRTRFIIFYTALLLVSTFAMFQLDSDPNKVVMSLLNVVLMVVPLVSIVFTTIHFYNSYEFIELMLAQPINRRVIFIGEYLAVAMSLCMAFAVGVGIPLGIYGVSATGMSLLFCGIILTLVFVSLAFLAAVLTRDKAKAIGIALLFWFYFSLIYDGFLLWFVYAFADYPLEKITLGLISLNPVDLARVIMLLQLDISALMGYTGAFYRQFFGSSFGIIFSTLILFLWVIIPFFIALRIFSKKDL</sequence>
<evidence type="ECO:0000313" key="3">
    <source>
        <dbReference type="Proteomes" id="UP000251889"/>
    </source>
</evidence>